<accession>A0A370PPU6</accession>
<dbReference type="Proteomes" id="UP000254937">
    <property type="component" value="Unassembled WGS sequence"/>
</dbReference>
<dbReference type="AlphaFoldDB" id="A0A370PPU6"/>
<evidence type="ECO:0000313" key="1">
    <source>
        <dbReference type="EMBL" id="RDK44203.1"/>
    </source>
</evidence>
<keyword evidence="2" id="KW-1185">Reference proteome</keyword>
<name>A0A370PPU6_ASPPH</name>
<evidence type="ECO:0000313" key="2">
    <source>
        <dbReference type="Proteomes" id="UP000254937"/>
    </source>
</evidence>
<sequence>MTKYRITNTKRDRFGQIIPAVISNSELVDRSIPFQLPITIAIWCPEKNNMLKQRMIDRLNDIHIRQFNSRTLAYIGKTKAHHPTHSRAWALNTEEK</sequence>
<proteinExistence type="predicted"/>
<dbReference type="EMBL" id="KZ851849">
    <property type="protein sequence ID" value="RDK44203.1"/>
    <property type="molecule type" value="Genomic_DNA"/>
</dbReference>
<reference evidence="1 2" key="1">
    <citation type="submission" date="2018-07" db="EMBL/GenBank/DDBJ databases">
        <title>Section-level genome sequencing of Aspergillus section Nigri to investigate inter- and intra-species variation.</title>
        <authorList>
            <consortium name="DOE Joint Genome Institute"/>
            <person name="Vesth T.C."/>
            <person name="Nybo J.L."/>
            <person name="Theobald S."/>
            <person name="Frisvad J.C."/>
            <person name="Larsen T.O."/>
            <person name="Nielsen K.F."/>
            <person name="Hoof J.B."/>
            <person name="Brandl J."/>
            <person name="Salamov A."/>
            <person name="Riley R."/>
            <person name="Gladden J.M."/>
            <person name="Phatale P."/>
            <person name="Nielsen M.T."/>
            <person name="Lyhne E.K."/>
            <person name="Kogle M.E."/>
            <person name="Strasser K."/>
            <person name="McDonnell E."/>
            <person name="Barry K."/>
            <person name="Clum A."/>
            <person name="Chen C."/>
            <person name="Nolan M."/>
            <person name="Sandor L."/>
            <person name="Kuo A."/>
            <person name="Lipzen A."/>
            <person name="Hainaut M."/>
            <person name="Drula E."/>
            <person name="Tsang A."/>
            <person name="Magnuson J.K."/>
            <person name="Henrissat B."/>
            <person name="Wiebenga A."/>
            <person name="Simmons B.A."/>
            <person name="Makela M.R."/>
            <person name="De vries R.P."/>
            <person name="Grigoriev I.V."/>
            <person name="Mortensen U.H."/>
            <person name="Baker S.E."/>
            <person name="Andersen M.R."/>
        </authorList>
    </citation>
    <scope>NUCLEOTIDE SEQUENCE [LARGE SCALE GENOMIC DNA]</scope>
    <source>
        <strain evidence="1 2">ATCC 13157</strain>
    </source>
</reference>
<protein>
    <submittedName>
        <fullName evidence="1">Uncharacterized protein</fullName>
    </submittedName>
</protein>
<gene>
    <name evidence="1" type="ORF">M752DRAFT_136290</name>
</gene>
<organism evidence="1 2">
    <name type="scientific">Aspergillus phoenicis ATCC 13157</name>
    <dbReference type="NCBI Taxonomy" id="1353007"/>
    <lineage>
        <taxon>Eukaryota</taxon>
        <taxon>Fungi</taxon>
        <taxon>Dikarya</taxon>
        <taxon>Ascomycota</taxon>
        <taxon>Pezizomycotina</taxon>
        <taxon>Eurotiomycetes</taxon>
        <taxon>Eurotiomycetidae</taxon>
        <taxon>Eurotiales</taxon>
        <taxon>Aspergillaceae</taxon>
        <taxon>Aspergillus</taxon>
    </lineage>
</organism>